<evidence type="ECO:0000256" key="5">
    <source>
        <dbReference type="SAM" id="MobiDB-lite"/>
    </source>
</evidence>
<name>A0A2A9MDN1_BESBE</name>
<feature type="region of interest" description="Disordered" evidence="5">
    <location>
        <begin position="267"/>
        <end position="306"/>
    </location>
</feature>
<evidence type="ECO:0000313" key="8">
    <source>
        <dbReference type="Proteomes" id="UP000224006"/>
    </source>
</evidence>
<dbReference type="InterPro" id="IPR049899">
    <property type="entry name" value="Znf_C2HC_C3H"/>
</dbReference>
<feature type="compositionally biased region" description="Polar residues" evidence="5">
    <location>
        <begin position="167"/>
        <end position="176"/>
    </location>
</feature>
<feature type="region of interest" description="Disordered" evidence="5">
    <location>
        <begin position="424"/>
        <end position="443"/>
    </location>
</feature>
<accession>A0A2A9MDN1</accession>
<keyword evidence="8" id="KW-1185">Reference proteome</keyword>
<feature type="region of interest" description="Disordered" evidence="5">
    <location>
        <begin position="347"/>
        <end position="399"/>
    </location>
</feature>
<feature type="compositionally biased region" description="Basic and acidic residues" evidence="5">
    <location>
        <begin position="468"/>
        <end position="479"/>
    </location>
</feature>
<keyword evidence="1" id="KW-0479">Metal-binding</keyword>
<evidence type="ECO:0000256" key="3">
    <source>
        <dbReference type="ARBA" id="ARBA00022833"/>
    </source>
</evidence>
<evidence type="ECO:0000256" key="2">
    <source>
        <dbReference type="ARBA" id="ARBA00022771"/>
    </source>
</evidence>
<proteinExistence type="predicted"/>
<dbReference type="VEuPathDB" id="ToxoDB:BESB_057560"/>
<feature type="compositionally biased region" description="Low complexity" evidence="5">
    <location>
        <begin position="482"/>
        <end position="494"/>
    </location>
</feature>
<dbReference type="KEGG" id="bbes:BESB_057560"/>
<evidence type="ECO:0000256" key="1">
    <source>
        <dbReference type="ARBA" id="ARBA00022723"/>
    </source>
</evidence>
<feature type="region of interest" description="Disordered" evidence="5">
    <location>
        <begin position="1"/>
        <end position="63"/>
    </location>
</feature>
<feature type="domain" description="C2HC/C3H-type" evidence="6">
    <location>
        <begin position="608"/>
        <end position="637"/>
    </location>
</feature>
<feature type="region of interest" description="Disordered" evidence="5">
    <location>
        <begin position="454"/>
        <end position="599"/>
    </location>
</feature>
<dbReference type="OrthoDB" id="347438at2759"/>
<keyword evidence="2 4" id="KW-0863">Zinc-finger</keyword>
<keyword evidence="3" id="KW-0862">Zinc</keyword>
<organism evidence="7 8">
    <name type="scientific">Besnoitia besnoiti</name>
    <name type="common">Apicomplexan protozoan</name>
    <dbReference type="NCBI Taxonomy" id="94643"/>
    <lineage>
        <taxon>Eukaryota</taxon>
        <taxon>Sar</taxon>
        <taxon>Alveolata</taxon>
        <taxon>Apicomplexa</taxon>
        <taxon>Conoidasida</taxon>
        <taxon>Coccidia</taxon>
        <taxon>Eucoccidiorida</taxon>
        <taxon>Eimeriorina</taxon>
        <taxon>Sarcocystidae</taxon>
        <taxon>Besnoitia</taxon>
    </lineage>
</organism>
<sequence>MTHTIGRRRAGSNTRLTFTYAGNAGERAPSASIQPSSPRSERNVSAEKGIALESDAAGATGQKPVVDDCETAASVSPRVSSCDTNCGDFASEDAITIANGVLSGRASFFRRSPDLLAGDRERSAVSFSRPESSTRLNEFTEQELVQAGKLLRLLKMRMQRTEKPSRSENAGSTDSVFTCRESEKTKKRDADEPGEQVPAAGGCQCCSERQRTRRSNEASSVNEREASHRHEDESVTTDAGAPRAVQHRLGEGVPACFELRVPITDEEAEREARDKMPWIDDARDDLQSDAPATRRDRSASSRAARRASCVRSCTPLKALSCAGEFPSSAAEALPFNEGQRDALLPSSSLERGRDTPPALPPPQEASAAPPVEPRVGISPSASHEPPRMAAGLRASSWGGKGAEAVADSLAFCGRSFECASDAGWARRPGRAATSAEAGSIDSSFLCGFPTGEARREGSLDCGAAPRTARSEGEKPDTRKGPRAGSGRSAEGGRPLAAKQTGTFSTKLKPSQAAQAAQERLGKESSTRTREATPKKAAEQEAGEASAARRPLARGSREKSAKGQTAVSLSTKSTFDRPPSSILNDHLSDTSGSNWKDEDAEDERLEADLVRECPDCGRTFASISFEKHVKICQKVFMTKRKEYNMAMKRLASVAKETGVSVAAAHRHVHANKRANNFELLCAWLDSLIPRSLLRRRLRSPSTANSRQRINVATAAAPSGEKKL</sequence>
<evidence type="ECO:0000256" key="4">
    <source>
        <dbReference type="PROSITE-ProRule" id="PRU01371"/>
    </source>
</evidence>
<feature type="compositionally biased region" description="Basic and acidic residues" evidence="5">
    <location>
        <begin position="270"/>
        <end position="299"/>
    </location>
</feature>
<feature type="compositionally biased region" description="Basic residues" evidence="5">
    <location>
        <begin position="1"/>
        <end position="10"/>
    </location>
</feature>
<feature type="compositionally biased region" description="Basic and acidic residues" evidence="5">
    <location>
        <begin position="519"/>
        <end position="538"/>
    </location>
</feature>
<dbReference type="EMBL" id="NWUJ01000004">
    <property type="protein sequence ID" value="PFH36105.1"/>
    <property type="molecule type" value="Genomic_DNA"/>
</dbReference>
<reference evidence="7 8" key="1">
    <citation type="submission" date="2017-09" db="EMBL/GenBank/DDBJ databases">
        <title>Genome sequencing of Besnoitia besnoiti strain Bb-Ger1.</title>
        <authorList>
            <person name="Schares G."/>
            <person name="Venepally P."/>
            <person name="Lorenzi H.A."/>
        </authorList>
    </citation>
    <scope>NUCLEOTIDE SEQUENCE [LARGE SCALE GENOMIC DNA]</scope>
    <source>
        <strain evidence="7 8">Bb-Ger1</strain>
    </source>
</reference>
<dbReference type="GeneID" id="40310685"/>
<feature type="compositionally biased region" description="Polar residues" evidence="5">
    <location>
        <begin position="561"/>
        <end position="572"/>
    </location>
</feature>
<feature type="region of interest" description="Disordered" evidence="5">
    <location>
        <begin position="159"/>
        <end position="241"/>
    </location>
</feature>
<feature type="compositionally biased region" description="Basic and acidic residues" evidence="5">
    <location>
        <begin position="208"/>
        <end position="233"/>
    </location>
</feature>
<feature type="compositionally biased region" description="Polar residues" evidence="5">
    <location>
        <begin position="499"/>
        <end position="514"/>
    </location>
</feature>
<dbReference type="RefSeq" id="XP_029220114.1">
    <property type="nucleotide sequence ID" value="XM_029364191.1"/>
</dbReference>
<protein>
    <recommendedName>
        <fullName evidence="6">C2HC/C3H-type domain-containing protein</fullName>
    </recommendedName>
</protein>
<dbReference type="AlphaFoldDB" id="A0A2A9MDN1"/>
<evidence type="ECO:0000313" key="7">
    <source>
        <dbReference type="EMBL" id="PFH36105.1"/>
    </source>
</evidence>
<evidence type="ECO:0000259" key="6">
    <source>
        <dbReference type="PROSITE" id="PS52027"/>
    </source>
</evidence>
<gene>
    <name evidence="7" type="ORF">BESB_057560</name>
</gene>
<feature type="compositionally biased region" description="Basic and acidic residues" evidence="5">
    <location>
        <begin position="180"/>
        <end position="191"/>
    </location>
</feature>
<comment type="caution">
    <text evidence="7">The sequence shown here is derived from an EMBL/GenBank/DDBJ whole genome shotgun (WGS) entry which is preliminary data.</text>
</comment>
<dbReference type="Proteomes" id="UP000224006">
    <property type="component" value="Chromosome IV"/>
</dbReference>
<dbReference type="Gene3D" id="3.30.160.60">
    <property type="entry name" value="Classic Zinc Finger"/>
    <property type="match status" value="1"/>
</dbReference>
<dbReference type="GO" id="GO:0008270">
    <property type="term" value="F:zinc ion binding"/>
    <property type="evidence" value="ECO:0007669"/>
    <property type="project" value="UniProtKB-KW"/>
</dbReference>
<dbReference type="PROSITE" id="PS52027">
    <property type="entry name" value="ZF_C2HC_C3H"/>
    <property type="match status" value="1"/>
</dbReference>